<accession>A8E2S6</accession>
<dbReference type="ChiTaRS" id="ABCB1">
    <property type="organism name" value="human"/>
</dbReference>
<evidence type="ECO:0000313" key="1">
    <source>
        <dbReference type="EMBL" id="AAR83914.1"/>
    </source>
</evidence>
<reference evidence="1" key="1">
    <citation type="journal article" date="2008" name="Int. J. Cancer">
        <title>Production of P-glycoprotein from the MDR1 upstream promoter is insufficient to affect the response to first-line chemotherapy in advanced breast cancer.</title>
        <authorList>
            <person name="Raguz S."/>
            <person name="Randle R.A."/>
            <person name="Sharpe E.R."/>
            <person name="Foekens J.A."/>
            <person name="Sieuwerts A.M."/>
            <person name="Meijer-van Gelder M.E."/>
            <person name="Melo J.V."/>
            <person name="Higgins C.F."/>
            <person name="Yague E."/>
        </authorList>
    </citation>
    <scope>NUCLEOTIDE SEQUENCE</scope>
    <source>
        <tissue evidence="1">Brain</tissue>
    </source>
</reference>
<dbReference type="EMBL" id="AY425007">
    <property type="protein sequence ID" value="AAR83914.1"/>
    <property type="molecule type" value="mRNA"/>
</dbReference>
<name>A8E2S6_HUMAN</name>
<gene>
    <name evidence="1" type="primary">ABCB1</name>
</gene>
<protein>
    <submittedName>
        <fullName evidence="1">Uncharacterized protein ABCB1</fullName>
    </submittedName>
</protein>
<organism evidence="1">
    <name type="scientific">Homo sapiens</name>
    <name type="common">Human</name>
    <dbReference type="NCBI Taxonomy" id="9606"/>
    <lineage>
        <taxon>Eukaryota</taxon>
        <taxon>Metazoa</taxon>
        <taxon>Chordata</taxon>
        <taxon>Craniata</taxon>
        <taxon>Vertebrata</taxon>
        <taxon>Euteleostomi</taxon>
        <taxon>Mammalia</taxon>
        <taxon>Eutheria</taxon>
        <taxon>Euarchontoglires</taxon>
        <taxon>Primates</taxon>
        <taxon>Haplorrhini</taxon>
        <taxon>Catarrhini</taxon>
        <taxon>Hominidae</taxon>
        <taxon>Homo</taxon>
    </lineage>
</organism>
<dbReference type="OrthoDB" id="6500128at2759"/>
<sequence>MKKSTLFRYSPDS</sequence>
<proteinExistence type="evidence at transcript level"/>